<sequence>MFKDLKGEADMSPMVGIFYSAVIENSQRLRFITAGMS</sequence>
<evidence type="ECO:0000313" key="1">
    <source>
        <dbReference type="EMBL" id="RCW76820.1"/>
    </source>
</evidence>
<organism evidence="1 2">
    <name type="scientific">Saliterribacillus persicus</name>
    <dbReference type="NCBI Taxonomy" id="930114"/>
    <lineage>
        <taxon>Bacteria</taxon>
        <taxon>Bacillati</taxon>
        <taxon>Bacillota</taxon>
        <taxon>Bacilli</taxon>
        <taxon>Bacillales</taxon>
        <taxon>Bacillaceae</taxon>
        <taxon>Saliterribacillus</taxon>
    </lineage>
</organism>
<dbReference type="AlphaFoldDB" id="A0A368Y974"/>
<keyword evidence="2" id="KW-1185">Reference proteome</keyword>
<accession>A0A368Y974</accession>
<dbReference type="EMBL" id="QPJJ01000002">
    <property type="protein sequence ID" value="RCW76820.1"/>
    <property type="molecule type" value="Genomic_DNA"/>
</dbReference>
<comment type="caution">
    <text evidence="1">The sequence shown here is derived from an EMBL/GenBank/DDBJ whole genome shotgun (WGS) entry which is preliminary data.</text>
</comment>
<gene>
    <name evidence="1" type="ORF">DFR57_10295</name>
</gene>
<name>A0A368Y974_9BACI</name>
<proteinExistence type="predicted"/>
<evidence type="ECO:0000313" key="2">
    <source>
        <dbReference type="Proteomes" id="UP000252585"/>
    </source>
</evidence>
<protein>
    <submittedName>
        <fullName evidence="1">Uncharacterized protein</fullName>
    </submittedName>
</protein>
<dbReference type="Proteomes" id="UP000252585">
    <property type="component" value="Unassembled WGS sequence"/>
</dbReference>
<reference evidence="1 2" key="1">
    <citation type="submission" date="2018-07" db="EMBL/GenBank/DDBJ databases">
        <title>Genomic Encyclopedia of Type Strains, Phase IV (KMG-IV): sequencing the most valuable type-strain genomes for metagenomic binning, comparative biology and taxonomic classification.</title>
        <authorList>
            <person name="Goeker M."/>
        </authorList>
    </citation>
    <scope>NUCLEOTIDE SEQUENCE [LARGE SCALE GENOMIC DNA]</scope>
    <source>
        <strain evidence="1 2">DSM 27696</strain>
    </source>
</reference>